<keyword evidence="2" id="KW-1185">Reference proteome</keyword>
<dbReference type="EMBL" id="BMAW01004908">
    <property type="protein sequence ID" value="GFS91562.1"/>
    <property type="molecule type" value="Genomic_DNA"/>
</dbReference>
<name>A0A8X6N3I6_NEPPI</name>
<accession>A0A8X6N3I6</accession>
<evidence type="ECO:0000313" key="2">
    <source>
        <dbReference type="Proteomes" id="UP000887013"/>
    </source>
</evidence>
<dbReference type="OrthoDB" id="6421848at2759"/>
<sequence length="155" mass="18144">MTIPGPEFMFARDAIRYVLCEYFPGVNWTPSGIFVYQNHDSPFNNPIREVFKVYLDLIGASIFEKYERRFPEQNPSAEQHWEFCEEVMEKSYVSEEGIYSLINVSTKLSLIATFSFLCGVLDAPDISHRLILRYFETLKSLGLISETFWEELEEE</sequence>
<dbReference type="Proteomes" id="UP000887013">
    <property type="component" value="Unassembled WGS sequence"/>
</dbReference>
<reference evidence="1" key="1">
    <citation type="submission" date="2020-08" db="EMBL/GenBank/DDBJ databases">
        <title>Multicomponent nature underlies the extraordinary mechanical properties of spider dragline silk.</title>
        <authorList>
            <person name="Kono N."/>
            <person name="Nakamura H."/>
            <person name="Mori M."/>
            <person name="Yoshida Y."/>
            <person name="Ohtoshi R."/>
            <person name="Malay A.D."/>
            <person name="Moran D.A.P."/>
            <person name="Tomita M."/>
            <person name="Numata K."/>
            <person name="Arakawa K."/>
        </authorList>
    </citation>
    <scope>NUCLEOTIDE SEQUENCE</scope>
</reference>
<comment type="caution">
    <text evidence="1">The sequence shown here is derived from an EMBL/GenBank/DDBJ whole genome shotgun (WGS) entry which is preliminary data.</text>
</comment>
<organism evidence="1 2">
    <name type="scientific">Nephila pilipes</name>
    <name type="common">Giant wood spider</name>
    <name type="synonym">Nephila maculata</name>
    <dbReference type="NCBI Taxonomy" id="299642"/>
    <lineage>
        <taxon>Eukaryota</taxon>
        <taxon>Metazoa</taxon>
        <taxon>Ecdysozoa</taxon>
        <taxon>Arthropoda</taxon>
        <taxon>Chelicerata</taxon>
        <taxon>Arachnida</taxon>
        <taxon>Araneae</taxon>
        <taxon>Araneomorphae</taxon>
        <taxon>Entelegynae</taxon>
        <taxon>Araneoidea</taxon>
        <taxon>Nephilidae</taxon>
        <taxon>Nephila</taxon>
    </lineage>
</organism>
<evidence type="ECO:0000313" key="1">
    <source>
        <dbReference type="EMBL" id="GFS91562.1"/>
    </source>
</evidence>
<protein>
    <submittedName>
        <fullName evidence="1">Uncharacterized protein</fullName>
    </submittedName>
</protein>
<gene>
    <name evidence="1" type="ORF">NPIL_460271</name>
</gene>
<proteinExistence type="predicted"/>
<dbReference type="AlphaFoldDB" id="A0A8X6N3I6"/>